<protein>
    <submittedName>
        <fullName evidence="2">Uncharacterized protein</fullName>
    </submittedName>
</protein>
<dbReference type="PATRIC" id="fig|157687.3.peg.1434"/>
<reference evidence="1 4" key="3">
    <citation type="submission" date="2019-07" db="EMBL/GenBank/DDBJ databases">
        <title>Complete Genome Sequence of Leptotrichia wadei Strain JMUB3934.</title>
        <authorList>
            <person name="Watanabe S."/>
            <person name="Cui L."/>
        </authorList>
    </citation>
    <scope>NUCLEOTIDE SEQUENCE [LARGE SCALE GENOMIC DNA]</scope>
    <source>
        <strain evidence="1 4">JMUB3934</strain>
    </source>
</reference>
<dbReference type="Proteomes" id="UP000321501">
    <property type="component" value="Chromosome"/>
</dbReference>
<proteinExistence type="predicted"/>
<dbReference type="Proteomes" id="UP000070483">
    <property type="component" value="Unassembled WGS sequence"/>
</dbReference>
<dbReference type="EMBL" id="AP019835">
    <property type="protein sequence ID" value="BBM48923.1"/>
    <property type="molecule type" value="Genomic_DNA"/>
</dbReference>
<name>A0A134A9G8_9FUSO</name>
<evidence type="ECO:0000313" key="4">
    <source>
        <dbReference type="Proteomes" id="UP000321501"/>
    </source>
</evidence>
<dbReference type="STRING" id="157687.HMPREF3180_01440"/>
<reference evidence="3" key="1">
    <citation type="submission" date="2016-01" db="EMBL/GenBank/DDBJ databases">
        <authorList>
            <person name="Mitreva M."/>
            <person name="Pepin K.H."/>
            <person name="Mihindukulasuriya K.A."/>
            <person name="Fulton R."/>
            <person name="Fronick C."/>
            <person name="O'Laughlin M."/>
            <person name="Miner T."/>
            <person name="Herter B."/>
            <person name="Rosa B.A."/>
            <person name="Cordes M."/>
            <person name="Tomlinson C."/>
            <person name="Wollam A."/>
            <person name="Palsikar V.B."/>
            <person name="Mardis E.R."/>
            <person name="Wilson R.K."/>
        </authorList>
    </citation>
    <scope>NUCLEOTIDE SEQUENCE [LARGE SCALE GENOMIC DNA]</scope>
    <source>
        <strain evidence="3">KA00185</strain>
    </source>
</reference>
<evidence type="ECO:0000313" key="1">
    <source>
        <dbReference type="EMBL" id="BBM48923.1"/>
    </source>
</evidence>
<dbReference type="AlphaFoldDB" id="A0A134A9G8"/>
<gene>
    <name evidence="2" type="ORF">HMPREF3180_01440</name>
    <name evidence="1" type="ORF">JMUB3934_0196</name>
</gene>
<dbReference type="EMBL" id="LSDD01000102">
    <property type="protein sequence ID" value="KXB64369.1"/>
    <property type="molecule type" value="Genomic_DNA"/>
</dbReference>
<organism evidence="2 3">
    <name type="scientific">Leptotrichia wadei</name>
    <dbReference type="NCBI Taxonomy" id="157687"/>
    <lineage>
        <taxon>Bacteria</taxon>
        <taxon>Fusobacteriati</taxon>
        <taxon>Fusobacteriota</taxon>
        <taxon>Fusobacteriia</taxon>
        <taxon>Fusobacteriales</taxon>
        <taxon>Leptotrichiaceae</taxon>
        <taxon>Leptotrichia</taxon>
    </lineage>
</organism>
<sequence length="49" mass="5979">MKKIEQEAEENVIEIVMEIYFVKMEMEIVINKSLYEEVEFLGFCFFFAF</sequence>
<accession>A0A134A9G8</accession>
<reference evidence="2" key="2">
    <citation type="submission" date="2016-01" db="EMBL/GenBank/DDBJ databases">
        <authorList>
            <person name="Oliw E.H."/>
        </authorList>
    </citation>
    <scope>NUCLEOTIDE SEQUENCE [LARGE SCALE GENOMIC DNA]</scope>
    <source>
        <strain evidence="2">KA00185</strain>
    </source>
</reference>
<dbReference type="RefSeq" id="WP_156436660.1">
    <property type="nucleotide sequence ID" value="NZ_AP019834.1"/>
</dbReference>
<evidence type="ECO:0000313" key="3">
    <source>
        <dbReference type="Proteomes" id="UP000070483"/>
    </source>
</evidence>
<keyword evidence="3" id="KW-1185">Reference proteome</keyword>
<evidence type="ECO:0000313" key="2">
    <source>
        <dbReference type="EMBL" id="KXB64369.1"/>
    </source>
</evidence>